<dbReference type="OrthoDB" id="8522at2157"/>
<proteinExistence type="inferred from homology"/>
<evidence type="ECO:0000313" key="6">
    <source>
        <dbReference type="Proteomes" id="UP000094707"/>
    </source>
</evidence>
<evidence type="ECO:0000256" key="1">
    <source>
        <dbReference type="ARBA" id="ARBA00001917"/>
    </source>
</evidence>
<keyword evidence="6" id="KW-1185">Reference proteome</keyword>
<evidence type="ECO:0000259" key="4">
    <source>
        <dbReference type="SMART" id="SM00903"/>
    </source>
</evidence>
<dbReference type="PANTHER" id="PTHR43567:SF1">
    <property type="entry name" value="FLAVOREDOXIN"/>
    <property type="match status" value="1"/>
</dbReference>
<evidence type="ECO:0000256" key="2">
    <source>
        <dbReference type="ARBA" id="ARBA00022630"/>
    </source>
</evidence>
<dbReference type="EMBL" id="LT607756">
    <property type="protein sequence ID" value="SCG85197.1"/>
    <property type="molecule type" value="Genomic_DNA"/>
</dbReference>
<sequence length="189" mass="20771">MKRSIGAKTIVYPTPVFIVGTYDKAGKPDIMAAAWGGISCSNPPCVSISLQKHRYTYENILEREAFTVSIPSEEHVMEADYSGIVSGRNADKFEKAGLTPVKSELVDAPYVGEFPMVLECKLVHKADLGMHVQLNGEIIDVKVDESVLDPDGNPDIKKVKPFLYDPAGRAYYSIGKYLAKAFNVGKEIK</sequence>
<dbReference type="Pfam" id="PF01613">
    <property type="entry name" value="Flavin_Reduct"/>
    <property type="match status" value="1"/>
</dbReference>
<dbReference type="Proteomes" id="UP000094707">
    <property type="component" value="Chromosome I"/>
</dbReference>
<comment type="cofactor">
    <cofactor evidence="1">
        <name>FMN</name>
        <dbReference type="ChEBI" id="CHEBI:58210"/>
    </cofactor>
</comment>
<name>A0A1D3L0T6_9EURY</name>
<evidence type="ECO:0000256" key="3">
    <source>
        <dbReference type="ARBA" id="ARBA00038054"/>
    </source>
</evidence>
<gene>
    <name evidence="5" type="primary">flr1</name>
    <name evidence="5" type="ORF">MCBB_0624</name>
</gene>
<dbReference type="STRING" id="118062.MCBB_0624"/>
<dbReference type="PATRIC" id="fig|129848.4.peg.629"/>
<dbReference type="PANTHER" id="PTHR43567">
    <property type="entry name" value="FLAVOREDOXIN-RELATED-RELATED"/>
    <property type="match status" value="1"/>
</dbReference>
<evidence type="ECO:0000313" key="5">
    <source>
        <dbReference type="EMBL" id="SCG85197.1"/>
    </source>
</evidence>
<dbReference type="InterPro" id="IPR002563">
    <property type="entry name" value="Flavin_Rdtase-like_dom"/>
</dbReference>
<dbReference type="GeneID" id="30411481"/>
<dbReference type="KEGG" id="mcub:MCBB_0624"/>
<feature type="domain" description="Flavin reductase like" evidence="4">
    <location>
        <begin position="9"/>
        <end position="164"/>
    </location>
</feature>
<reference evidence="5 6" key="1">
    <citation type="submission" date="2016-08" db="EMBL/GenBank/DDBJ databases">
        <authorList>
            <person name="Seilhamer J.J."/>
        </authorList>
    </citation>
    <scope>NUCLEOTIDE SEQUENCE [LARGE SCALE GENOMIC DNA]</scope>
    <source>
        <strain evidence="5">Buetzberg</strain>
    </source>
</reference>
<keyword evidence="2" id="KW-0285">Flavoprotein</keyword>
<dbReference type="InterPro" id="IPR012349">
    <property type="entry name" value="Split_barrel_FMN-bd"/>
</dbReference>
<protein>
    <submittedName>
        <fullName evidence="5">Flavoredoxin</fullName>
    </submittedName>
</protein>
<dbReference type="Gene3D" id="2.30.110.10">
    <property type="entry name" value="Electron Transport, Fmn-binding Protein, Chain A"/>
    <property type="match status" value="1"/>
</dbReference>
<dbReference type="SUPFAM" id="SSF50475">
    <property type="entry name" value="FMN-binding split barrel"/>
    <property type="match status" value="1"/>
</dbReference>
<dbReference type="GO" id="GO:0010181">
    <property type="term" value="F:FMN binding"/>
    <property type="evidence" value="ECO:0007669"/>
    <property type="project" value="InterPro"/>
</dbReference>
<organism evidence="5 6">
    <name type="scientific">Methanobacterium congolense</name>
    <dbReference type="NCBI Taxonomy" id="118062"/>
    <lineage>
        <taxon>Archaea</taxon>
        <taxon>Methanobacteriati</taxon>
        <taxon>Methanobacteriota</taxon>
        <taxon>Methanomada group</taxon>
        <taxon>Methanobacteria</taxon>
        <taxon>Methanobacteriales</taxon>
        <taxon>Methanobacteriaceae</taxon>
        <taxon>Methanobacterium</taxon>
    </lineage>
</organism>
<accession>A0A1D3L0T6</accession>
<dbReference type="SMART" id="SM00903">
    <property type="entry name" value="Flavin_Reduct"/>
    <property type="match status" value="1"/>
</dbReference>
<comment type="similarity">
    <text evidence="3">Belongs to the flavoredoxin family.</text>
</comment>
<dbReference type="RefSeq" id="WP_071906392.1">
    <property type="nucleotide sequence ID" value="NZ_LT607756.1"/>
</dbReference>
<dbReference type="InterPro" id="IPR052174">
    <property type="entry name" value="Flavoredoxin"/>
</dbReference>
<dbReference type="AlphaFoldDB" id="A0A1D3L0T6"/>